<dbReference type="Proteomes" id="UP000001660">
    <property type="component" value="Chromosome"/>
</dbReference>
<keyword evidence="2" id="KW-1185">Reference proteome</keyword>
<sequence>MLRFIGLLMLLALSFGFGYLWGKQPANNLEQTVRDFSRNVVDTTLGIERDLHRRQSLVDAKSNVVQAKADIYNKNTADAAKELADALNSLELVTRGGKQVDPNASVKELAGKIRELRLELSLGKKVSATKLDDIQKELDLLLRK</sequence>
<evidence type="ECO:0000313" key="2">
    <source>
        <dbReference type="Proteomes" id="UP000001660"/>
    </source>
</evidence>
<name>D8PCT1_9BACT</name>
<dbReference type="STRING" id="330214.NIDE1287"/>
<dbReference type="OrthoDB" id="9796251at2"/>
<gene>
    <name evidence="1" type="ORF">NIDE1287</name>
</gene>
<proteinExistence type="predicted"/>
<organism evidence="1 2">
    <name type="scientific">Nitrospira defluvii</name>
    <dbReference type="NCBI Taxonomy" id="330214"/>
    <lineage>
        <taxon>Bacteria</taxon>
        <taxon>Pseudomonadati</taxon>
        <taxon>Nitrospirota</taxon>
        <taxon>Nitrospiria</taxon>
        <taxon>Nitrospirales</taxon>
        <taxon>Nitrospiraceae</taxon>
        <taxon>Nitrospira</taxon>
    </lineage>
</organism>
<dbReference type="AlphaFoldDB" id="D8PCT1"/>
<reference evidence="1 2" key="1">
    <citation type="journal article" date="2010" name="Proc. Natl. Acad. Sci. U.S.A.">
        <title>A Nitrospira metagenome illuminates the physiology and evolution of globally important nitrite-oxidizing bacteria.</title>
        <authorList>
            <person name="Lucker S."/>
            <person name="Wagner M."/>
            <person name="Maixner F."/>
            <person name="Pelletier E."/>
            <person name="Koch H."/>
            <person name="Vacherie B."/>
            <person name="Rattei T."/>
            <person name="Sinninghe Damste J."/>
            <person name="Spieck E."/>
            <person name="Le Paslier D."/>
            <person name="Daims H."/>
        </authorList>
    </citation>
    <scope>NUCLEOTIDE SEQUENCE [LARGE SCALE GENOMIC DNA]</scope>
</reference>
<protein>
    <submittedName>
        <fullName evidence="1">Uncharacterized protein</fullName>
    </submittedName>
</protein>
<dbReference type="HOGENOM" id="CLU_1792958_0_0_0"/>
<accession>D8PCT1</accession>
<dbReference type="EMBL" id="FP929003">
    <property type="protein sequence ID" value="CBK41040.1"/>
    <property type="molecule type" value="Genomic_DNA"/>
</dbReference>
<dbReference type="KEGG" id="nde:NIDE1287"/>
<evidence type="ECO:0000313" key="1">
    <source>
        <dbReference type="EMBL" id="CBK41040.1"/>
    </source>
</evidence>